<keyword evidence="1" id="KW-0812">Transmembrane</keyword>
<dbReference type="AlphaFoldDB" id="A0A6H1P3K4"/>
<feature type="transmembrane region" description="Helical" evidence="1">
    <location>
        <begin position="142"/>
        <end position="161"/>
    </location>
</feature>
<gene>
    <name evidence="2" type="ORF">HFZ78_15705</name>
</gene>
<evidence type="ECO:0000313" key="3">
    <source>
        <dbReference type="Proteomes" id="UP000501868"/>
    </source>
</evidence>
<reference evidence="2 3" key="2">
    <citation type="submission" date="2020-04" db="EMBL/GenBank/DDBJ databases">
        <authorList>
            <person name="Fomenkov A."/>
            <person name="Anton B.P."/>
            <person name="Roberts R.J."/>
        </authorList>
    </citation>
    <scope>NUCLEOTIDE SEQUENCE [LARGE SCALE GENOMIC DNA]</scope>
    <source>
        <strain evidence="2 3">S2</strain>
    </source>
</reference>
<protein>
    <submittedName>
        <fullName evidence="2">Uncharacterized protein</fullName>
    </submittedName>
</protein>
<feature type="transmembrane region" description="Helical" evidence="1">
    <location>
        <begin position="49"/>
        <end position="68"/>
    </location>
</feature>
<accession>A0A6H1P3K4</accession>
<feature type="transmembrane region" description="Helical" evidence="1">
    <location>
        <begin position="99"/>
        <end position="122"/>
    </location>
</feature>
<dbReference type="EMBL" id="CP051128">
    <property type="protein sequence ID" value="QIZ07997.1"/>
    <property type="molecule type" value="Genomic_DNA"/>
</dbReference>
<keyword evidence="1" id="KW-1133">Transmembrane helix</keyword>
<reference evidence="2 3" key="1">
    <citation type="submission" date="2020-04" db="EMBL/GenBank/DDBJ databases">
        <title>Genome-Wide Identification of 5-Methylcytosine Sites in Bacterial Genomes By High-Throughput Sequencing of MspJI Restriction Fragments.</title>
        <authorList>
            <person name="Wu V."/>
        </authorList>
    </citation>
    <scope>NUCLEOTIDE SEQUENCE [LARGE SCALE GENOMIC DNA]</scope>
    <source>
        <strain evidence="2 3">S2</strain>
    </source>
</reference>
<name>A0A6H1P3K4_PRIMG</name>
<feature type="transmembrane region" description="Helical" evidence="1">
    <location>
        <begin position="9"/>
        <end position="29"/>
    </location>
</feature>
<organism evidence="2 3">
    <name type="scientific">Priestia megaterium</name>
    <name type="common">Bacillus megaterium</name>
    <dbReference type="NCBI Taxonomy" id="1404"/>
    <lineage>
        <taxon>Bacteria</taxon>
        <taxon>Bacillati</taxon>
        <taxon>Bacillota</taxon>
        <taxon>Bacilli</taxon>
        <taxon>Bacillales</taxon>
        <taxon>Bacillaceae</taxon>
        <taxon>Priestia</taxon>
    </lineage>
</organism>
<proteinExistence type="predicted"/>
<evidence type="ECO:0000313" key="2">
    <source>
        <dbReference type="EMBL" id="QIZ07997.1"/>
    </source>
</evidence>
<keyword evidence="1" id="KW-0472">Membrane</keyword>
<feature type="transmembrane region" description="Helical" evidence="1">
    <location>
        <begin position="181"/>
        <end position="202"/>
    </location>
</feature>
<feature type="transmembrane region" description="Helical" evidence="1">
    <location>
        <begin position="75"/>
        <end position="93"/>
    </location>
</feature>
<sequence>MDSTMKSSYLMTFIIIVLTLIAAAGGLYIDELYKDTNSFALHAWYANDIILLAVGLPLLIVALVLSIRGSLRGQLVWLGMLNFTIYNYSYYLFGAALNSFFLIYAALFTFSMYSLVFGLVFLDYNKIEKSFKKKTPVKGISIFMILLAITLGGAWIVQWVNFVITSTPPQIMINLNSANNLVATLDLTFVVPLCFVAAYNLWQRAYRLCPYCYVKCKRICL</sequence>
<evidence type="ECO:0000256" key="1">
    <source>
        <dbReference type="SAM" id="Phobius"/>
    </source>
</evidence>
<dbReference type="Proteomes" id="UP000501868">
    <property type="component" value="Chromosome"/>
</dbReference>